<organism evidence="2 3">
    <name type="scientific">Ancylostoma ceylanicum</name>
    <dbReference type="NCBI Taxonomy" id="53326"/>
    <lineage>
        <taxon>Eukaryota</taxon>
        <taxon>Metazoa</taxon>
        <taxon>Ecdysozoa</taxon>
        <taxon>Nematoda</taxon>
        <taxon>Chromadorea</taxon>
        <taxon>Rhabditida</taxon>
        <taxon>Rhabditina</taxon>
        <taxon>Rhabditomorpha</taxon>
        <taxon>Strongyloidea</taxon>
        <taxon>Ancylostomatidae</taxon>
        <taxon>Ancylostomatinae</taxon>
        <taxon>Ancylostoma</taxon>
    </lineage>
</organism>
<protein>
    <submittedName>
        <fullName evidence="2">Uncharacterized protein</fullName>
    </submittedName>
</protein>
<reference evidence="3" key="1">
    <citation type="journal article" date="2015" name="Nat. Genet.">
        <title>The genome and transcriptome of the zoonotic hookworm Ancylostoma ceylanicum identify infection-specific gene families.</title>
        <authorList>
            <person name="Schwarz E.M."/>
            <person name="Hu Y."/>
            <person name="Antoshechkin I."/>
            <person name="Miller M.M."/>
            <person name="Sternberg P.W."/>
            <person name="Aroian R.V."/>
        </authorList>
    </citation>
    <scope>NUCLEOTIDE SEQUENCE</scope>
    <source>
        <strain evidence="3">HY135</strain>
    </source>
</reference>
<evidence type="ECO:0000313" key="3">
    <source>
        <dbReference type="Proteomes" id="UP000024635"/>
    </source>
</evidence>
<proteinExistence type="predicted"/>
<dbReference type="OrthoDB" id="6157510at2759"/>
<accession>A0A016SC12</accession>
<gene>
    <name evidence="2" type="primary">Acey_s0255.g328</name>
    <name evidence="2" type="synonym">Acey-F41C3.8</name>
    <name evidence="2" type="ORF">Y032_0255g328</name>
</gene>
<evidence type="ECO:0000313" key="2">
    <source>
        <dbReference type="EMBL" id="EYB87916.1"/>
    </source>
</evidence>
<name>A0A016SC12_9BILA</name>
<dbReference type="Proteomes" id="UP000024635">
    <property type="component" value="Unassembled WGS sequence"/>
</dbReference>
<dbReference type="AlphaFoldDB" id="A0A016SC12"/>
<dbReference type="EMBL" id="JARK01001591">
    <property type="protein sequence ID" value="EYB87916.1"/>
    <property type="molecule type" value="Genomic_DNA"/>
</dbReference>
<keyword evidence="3" id="KW-1185">Reference proteome</keyword>
<sequence>MVGQWPSREETYFPAGVGVNTTSSVCLFYWAYAYIRSHFAVTFTEHVRFVVNVRSDGRIWNATARP</sequence>
<evidence type="ECO:0000256" key="1">
    <source>
        <dbReference type="SAM" id="Phobius"/>
    </source>
</evidence>
<keyword evidence="1" id="KW-1133">Transmembrane helix</keyword>
<keyword evidence="1" id="KW-0472">Membrane</keyword>
<comment type="caution">
    <text evidence="2">The sequence shown here is derived from an EMBL/GenBank/DDBJ whole genome shotgun (WGS) entry which is preliminary data.</text>
</comment>
<feature type="transmembrane region" description="Helical" evidence="1">
    <location>
        <begin position="12"/>
        <end position="32"/>
    </location>
</feature>
<keyword evidence="1" id="KW-0812">Transmembrane</keyword>